<dbReference type="Proteomes" id="UP001443914">
    <property type="component" value="Unassembled WGS sequence"/>
</dbReference>
<comment type="caution">
    <text evidence="3">The sequence shown here is derived from an EMBL/GenBank/DDBJ whole genome shotgun (WGS) entry which is preliminary data.</text>
</comment>
<protein>
    <submittedName>
        <fullName evidence="3">Uncharacterized protein</fullName>
    </submittedName>
</protein>
<name>A0AAW1JA52_SAPOF</name>
<feature type="compositionally biased region" description="Basic and acidic residues" evidence="1">
    <location>
        <begin position="53"/>
        <end position="65"/>
    </location>
</feature>
<sequence length="128" mass="13429">MNNSSKKCCSLLLCTLFLAIMATLIMTSNPVFGSRSLARPSNPENDVTPTNIKPKDVHRPRKLDEYTPSGGGDPAPGYGGDYYPPGYGEPAPAYGGDYYPPGYGEPAPAYGGPPGGGDYSRPVTTIAP</sequence>
<feature type="signal peptide" evidence="2">
    <location>
        <begin position="1"/>
        <end position="33"/>
    </location>
</feature>
<feature type="chain" id="PRO_5043732661" evidence="2">
    <location>
        <begin position="34"/>
        <end position="128"/>
    </location>
</feature>
<organism evidence="3 4">
    <name type="scientific">Saponaria officinalis</name>
    <name type="common">Common soapwort</name>
    <name type="synonym">Lychnis saponaria</name>
    <dbReference type="NCBI Taxonomy" id="3572"/>
    <lineage>
        <taxon>Eukaryota</taxon>
        <taxon>Viridiplantae</taxon>
        <taxon>Streptophyta</taxon>
        <taxon>Embryophyta</taxon>
        <taxon>Tracheophyta</taxon>
        <taxon>Spermatophyta</taxon>
        <taxon>Magnoliopsida</taxon>
        <taxon>eudicotyledons</taxon>
        <taxon>Gunneridae</taxon>
        <taxon>Pentapetalae</taxon>
        <taxon>Caryophyllales</taxon>
        <taxon>Caryophyllaceae</taxon>
        <taxon>Caryophylleae</taxon>
        <taxon>Saponaria</taxon>
    </lineage>
</organism>
<feature type="compositionally biased region" description="Polar residues" evidence="1">
    <location>
        <begin position="42"/>
        <end position="51"/>
    </location>
</feature>
<proteinExistence type="predicted"/>
<feature type="region of interest" description="Disordered" evidence="1">
    <location>
        <begin position="32"/>
        <end position="86"/>
    </location>
</feature>
<evidence type="ECO:0000256" key="1">
    <source>
        <dbReference type="SAM" id="MobiDB-lite"/>
    </source>
</evidence>
<gene>
    <name evidence="3" type="ORF">RND81_08G199900</name>
</gene>
<reference evidence="3" key="1">
    <citation type="submission" date="2024-03" db="EMBL/GenBank/DDBJ databases">
        <title>WGS assembly of Saponaria officinalis var. Norfolk2.</title>
        <authorList>
            <person name="Jenkins J."/>
            <person name="Shu S."/>
            <person name="Grimwood J."/>
            <person name="Barry K."/>
            <person name="Goodstein D."/>
            <person name="Schmutz J."/>
            <person name="Leebens-Mack J."/>
            <person name="Osbourn A."/>
        </authorList>
    </citation>
    <scope>NUCLEOTIDE SEQUENCE [LARGE SCALE GENOMIC DNA]</scope>
    <source>
        <strain evidence="3">JIC</strain>
    </source>
</reference>
<feature type="region of interest" description="Disordered" evidence="1">
    <location>
        <begin position="104"/>
        <end position="128"/>
    </location>
</feature>
<dbReference type="EMBL" id="JBDFQZ010000008">
    <property type="protein sequence ID" value="KAK9699858.1"/>
    <property type="molecule type" value="Genomic_DNA"/>
</dbReference>
<evidence type="ECO:0000313" key="4">
    <source>
        <dbReference type="Proteomes" id="UP001443914"/>
    </source>
</evidence>
<evidence type="ECO:0000313" key="3">
    <source>
        <dbReference type="EMBL" id="KAK9699858.1"/>
    </source>
</evidence>
<keyword evidence="2" id="KW-0732">Signal</keyword>
<keyword evidence="4" id="KW-1185">Reference proteome</keyword>
<evidence type="ECO:0000256" key="2">
    <source>
        <dbReference type="SAM" id="SignalP"/>
    </source>
</evidence>
<dbReference type="AlphaFoldDB" id="A0AAW1JA52"/>
<accession>A0AAW1JA52</accession>
<feature type="compositionally biased region" description="Gly residues" evidence="1">
    <location>
        <begin position="69"/>
        <end position="80"/>
    </location>
</feature>